<dbReference type="SUPFAM" id="SSF69349">
    <property type="entry name" value="Phage fibre proteins"/>
    <property type="match status" value="1"/>
</dbReference>
<evidence type="ECO:0000313" key="6">
    <source>
        <dbReference type="EMBL" id="AND69059.1"/>
    </source>
</evidence>
<dbReference type="Gene3D" id="2.40.50.230">
    <property type="entry name" value="Gp5 N-terminal domain"/>
    <property type="match status" value="1"/>
</dbReference>
<dbReference type="PANTHER" id="PTHR32305:SF15">
    <property type="entry name" value="PROTEIN RHSA-RELATED"/>
    <property type="match status" value="1"/>
</dbReference>
<dbReference type="NCBIfam" id="TIGR03361">
    <property type="entry name" value="VI_Rhs_Vgr"/>
    <property type="match status" value="1"/>
</dbReference>
<feature type="domain" description="Gp5/Type VI secretion system Vgr C-terminal trimerisation" evidence="5">
    <location>
        <begin position="472"/>
        <end position="579"/>
    </location>
</feature>
<keyword evidence="3" id="KW-0964">Secreted</keyword>
<dbReference type="InterPro" id="IPR006533">
    <property type="entry name" value="T6SS_Vgr_RhsGE"/>
</dbReference>
<proteinExistence type="inferred from homology"/>
<accession>A0A161J7F0</accession>
<evidence type="ECO:0000256" key="2">
    <source>
        <dbReference type="ARBA" id="ARBA00005558"/>
    </source>
</evidence>
<protein>
    <submittedName>
        <fullName evidence="6">Uncharacterized protein</fullName>
    </submittedName>
</protein>
<evidence type="ECO:0000256" key="3">
    <source>
        <dbReference type="ARBA" id="ARBA00022525"/>
    </source>
</evidence>
<dbReference type="Gene3D" id="3.55.50.10">
    <property type="entry name" value="Baseplate protein-like domains"/>
    <property type="match status" value="1"/>
</dbReference>
<dbReference type="GO" id="GO:0005576">
    <property type="term" value="C:extracellular region"/>
    <property type="evidence" value="ECO:0007669"/>
    <property type="project" value="UniProtKB-SubCell"/>
</dbReference>
<dbReference type="SUPFAM" id="SSF69255">
    <property type="entry name" value="gp5 N-terminal domain-like"/>
    <property type="match status" value="1"/>
</dbReference>
<dbReference type="Proteomes" id="UP000077255">
    <property type="component" value="Chromosome"/>
</dbReference>
<dbReference type="KEGG" id="dtx:ATSB10_16050"/>
<evidence type="ECO:0000259" key="5">
    <source>
        <dbReference type="Pfam" id="PF22178"/>
    </source>
</evidence>
<dbReference type="Pfam" id="PF05954">
    <property type="entry name" value="Phage_GPD"/>
    <property type="match status" value="1"/>
</dbReference>
<organism evidence="6 7">
    <name type="scientific">Dyella thiooxydans</name>
    <dbReference type="NCBI Taxonomy" id="445710"/>
    <lineage>
        <taxon>Bacteria</taxon>
        <taxon>Pseudomonadati</taxon>
        <taxon>Pseudomonadota</taxon>
        <taxon>Gammaproteobacteria</taxon>
        <taxon>Lysobacterales</taxon>
        <taxon>Rhodanobacteraceae</taxon>
        <taxon>Dyella</taxon>
    </lineage>
</organism>
<comment type="similarity">
    <text evidence="2">Belongs to the VgrG protein family.</text>
</comment>
<dbReference type="InterPro" id="IPR037026">
    <property type="entry name" value="Vgr_OB-fold_dom_sf"/>
</dbReference>
<dbReference type="OrthoDB" id="9762420at2"/>
<dbReference type="SUPFAM" id="SSF69279">
    <property type="entry name" value="Phage tail proteins"/>
    <property type="match status" value="2"/>
</dbReference>
<dbReference type="InterPro" id="IPR050708">
    <property type="entry name" value="T6SS_VgrG/RHS"/>
</dbReference>
<dbReference type="InterPro" id="IPR054030">
    <property type="entry name" value="Gp5_Vgr_C"/>
</dbReference>
<sequence length="677" mass="73106">MAHAITVTSDAESTLLFVRMSATEGLGQLFSFELHLLSENAEVDLRKLLGTPMAVKLVDEDGTTRYFHGIVAEAEQTGFETISKVRYAGYRVQLVPKPWLLSQKIDCRIYTEMDVPSIVKAVLGDIGYADVKLSLTGNYPQRDYCVQYRESGLNFISRLLEQEGIYYFFTHAANAHTLVLADALGAHAATSGFEHVPYCPPTQRGGRQAGSMTQWRTAEQVRSLKVQLTDYNPLTPKTSLLGTATLSGSEYHGVGGLDVFDYPGPHETAADGNRYAQVQVEARNALHKACHGQTDAFGIACGALFTLQDFPLQALNREYLVTSTRIELCDPGYYGGADAGQEPFRCDLQAIPSSQPFRSLATAAKPRIAGLQTAVVCGSDTDEDIAVDKYGRVQVTFPWNKPDKPNAKSSCPVRVASPWAGKTWGAVSIPRVGQEVVVSFLEGDPDRPLIIGSVYNADNMPPYSLPDNKTQSGVKSRSLLGGADDANELRFEDKKGSEQFFMHAQKDMLEEVENDHTVTIDHDEKVTIKNDQTLEVGNDQTETVKHDRKVTVQNDDTLDVTANGTTSIGQKFKLSAGTEIELVTGASSITMKSDGTIEIKGVNIKITGDVGVKIEGQVEVGIKAGATMDIGAGASLKAHSDAMLEVAGSAMTTVKGAMTTIKGDAMTQVSGAIIMIG</sequence>
<dbReference type="STRING" id="445710.ATSB10_16050"/>
<dbReference type="InterPro" id="IPR006531">
    <property type="entry name" value="Gp5/Vgr_OB"/>
</dbReference>
<dbReference type="Pfam" id="PF22178">
    <property type="entry name" value="Gp5_trimer_C"/>
    <property type="match status" value="1"/>
</dbReference>
<evidence type="ECO:0000259" key="4">
    <source>
        <dbReference type="Pfam" id="PF04717"/>
    </source>
</evidence>
<dbReference type="Gene3D" id="4.10.220.110">
    <property type="match status" value="1"/>
</dbReference>
<dbReference type="Gene3D" id="2.30.110.50">
    <property type="match status" value="1"/>
</dbReference>
<keyword evidence="7" id="KW-1185">Reference proteome</keyword>
<feature type="domain" description="Gp5/Type VI secretion system Vgr protein OB-fold" evidence="4">
    <location>
        <begin position="387"/>
        <end position="455"/>
    </location>
</feature>
<gene>
    <name evidence="6" type="ORF">ATSB10_16050</name>
</gene>
<dbReference type="PATRIC" id="fig|445710.3.peg.1601"/>
<dbReference type="PANTHER" id="PTHR32305">
    <property type="match status" value="1"/>
</dbReference>
<dbReference type="NCBIfam" id="TIGR01646">
    <property type="entry name" value="vgr_GE"/>
    <property type="match status" value="1"/>
</dbReference>
<dbReference type="RefSeq" id="WP_063671853.1">
    <property type="nucleotide sequence ID" value="NZ_CP014841.1"/>
</dbReference>
<dbReference type="EMBL" id="CP014841">
    <property type="protein sequence ID" value="AND69059.1"/>
    <property type="molecule type" value="Genomic_DNA"/>
</dbReference>
<evidence type="ECO:0000313" key="7">
    <source>
        <dbReference type="Proteomes" id="UP000077255"/>
    </source>
</evidence>
<dbReference type="InterPro" id="IPR017847">
    <property type="entry name" value="T6SS_RhsGE_Vgr_subset"/>
</dbReference>
<reference evidence="6 7" key="1">
    <citation type="submission" date="2016-02" db="EMBL/GenBank/DDBJ databases">
        <title>Complete genome sequencing and analysis of ATSB10, Dyella thiooxydans isolated from rhizosphere soil of sunflower (Helianthus annuus L.).</title>
        <authorList>
            <person name="Lee Y."/>
            <person name="Hwangbo K."/>
            <person name="Chung H."/>
            <person name="Yoo J."/>
            <person name="Kim K.Y."/>
            <person name="Sa T.M."/>
            <person name="Um Y."/>
            <person name="Madhaiyan M."/>
        </authorList>
    </citation>
    <scope>NUCLEOTIDE SEQUENCE [LARGE SCALE GENOMIC DNA]</scope>
    <source>
        <strain evidence="6 7">ATSB10</strain>
    </source>
</reference>
<dbReference type="Pfam" id="PF04717">
    <property type="entry name" value="Phage_base_V"/>
    <property type="match status" value="1"/>
</dbReference>
<comment type="subcellular location">
    <subcellularLocation>
        <location evidence="1">Secreted</location>
    </subcellularLocation>
</comment>
<dbReference type="AlphaFoldDB" id="A0A161J7F0"/>
<evidence type="ECO:0000256" key="1">
    <source>
        <dbReference type="ARBA" id="ARBA00004613"/>
    </source>
</evidence>
<name>A0A161J7F0_9GAMM</name>